<evidence type="ECO:0000259" key="5">
    <source>
        <dbReference type="PROSITE" id="PS51918"/>
    </source>
</evidence>
<gene>
    <name evidence="6" type="ORF">A2149_01025</name>
</gene>
<dbReference type="InterPro" id="IPR006638">
    <property type="entry name" value="Elp3/MiaA/NifB-like_rSAM"/>
</dbReference>
<organism evidence="6 7">
    <name type="scientific">Candidatus Schekmanbacteria bacterium RBG_16_38_11</name>
    <dbReference type="NCBI Taxonomy" id="1817880"/>
    <lineage>
        <taxon>Bacteria</taxon>
        <taxon>Candidatus Schekmaniibacteriota</taxon>
    </lineage>
</organism>
<dbReference type="PROSITE" id="PS51918">
    <property type="entry name" value="RADICAL_SAM"/>
    <property type="match status" value="1"/>
</dbReference>
<dbReference type="EMBL" id="MGDF01000011">
    <property type="protein sequence ID" value="OGL47504.1"/>
    <property type="molecule type" value="Genomic_DNA"/>
</dbReference>
<dbReference type="InterPro" id="IPR016779">
    <property type="entry name" value="rSAM_MSMEG0568"/>
</dbReference>
<dbReference type="GO" id="GO:0046872">
    <property type="term" value="F:metal ion binding"/>
    <property type="evidence" value="ECO:0007669"/>
    <property type="project" value="UniProtKB-KW"/>
</dbReference>
<protein>
    <recommendedName>
        <fullName evidence="5">Radical SAM core domain-containing protein</fullName>
    </recommendedName>
</protein>
<dbReference type="GO" id="GO:0051536">
    <property type="term" value="F:iron-sulfur cluster binding"/>
    <property type="evidence" value="ECO:0007669"/>
    <property type="project" value="UniProtKB-KW"/>
</dbReference>
<reference evidence="6 7" key="1">
    <citation type="journal article" date="2016" name="Nat. Commun.">
        <title>Thousands of microbial genomes shed light on interconnected biogeochemical processes in an aquifer system.</title>
        <authorList>
            <person name="Anantharaman K."/>
            <person name="Brown C.T."/>
            <person name="Hug L.A."/>
            <person name="Sharon I."/>
            <person name="Castelle C.J."/>
            <person name="Probst A.J."/>
            <person name="Thomas B.C."/>
            <person name="Singh A."/>
            <person name="Wilkins M.J."/>
            <person name="Karaoz U."/>
            <person name="Brodie E.L."/>
            <person name="Williams K.H."/>
            <person name="Hubbard S.S."/>
            <person name="Banfield J.F."/>
        </authorList>
    </citation>
    <scope>NUCLEOTIDE SEQUENCE [LARGE SCALE GENOMIC DNA]</scope>
</reference>
<evidence type="ECO:0000256" key="4">
    <source>
        <dbReference type="ARBA" id="ARBA00023014"/>
    </source>
</evidence>
<dbReference type="Gene3D" id="3.20.20.70">
    <property type="entry name" value="Aldolase class I"/>
    <property type="match status" value="1"/>
</dbReference>
<evidence type="ECO:0000256" key="3">
    <source>
        <dbReference type="ARBA" id="ARBA00023004"/>
    </source>
</evidence>
<dbReference type="InterPro" id="IPR013785">
    <property type="entry name" value="Aldolase_TIM"/>
</dbReference>
<dbReference type="SFLD" id="SFLDG01107">
    <property type="entry name" value="Uncharacterised_Radical_SAM_Su"/>
    <property type="match status" value="1"/>
</dbReference>
<dbReference type="SMART" id="SM00729">
    <property type="entry name" value="Elp3"/>
    <property type="match status" value="1"/>
</dbReference>
<keyword evidence="1" id="KW-0949">S-adenosyl-L-methionine</keyword>
<dbReference type="SUPFAM" id="SSF102114">
    <property type="entry name" value="Radical SAM enzymes"/>
    <property type="match status" value="1"/>
</dbReference>
<evidence type="ECO:0000256" key="2">
    <source>
        <dbReference type="ARBA" id="ARBA00022723"/>
    </source>
</evidence>
<dbReference type="NCBIfam" id="NF045502">
    <property type="entry name" value="variant_rSAM"/>
    <property type="match status" value="1"/>
</dbReference>
<keyword evidence="3" id="KW-0408">Iron</keyword>
<dbReference type="GO" id="GO:0003824">
    <property type="term" value="F:catalytic activity"/>
    <property type="evidence" value="ECO:0007669"/>
    <property type="project" value="InterPro"/>
</dbReference>
<keyword evidence="4" id="KW-0411">Iron-sulfur</keyword>
<dbReference type="InterPro" id="IPR058240">
    <property type="entry name" value="rSAM_sf"/>
</dbReference>
<name>A0A1F7S2M6_9BACT</name>
<dbReference type="SFLD" id="SFLDS00029">
    <property type="entry name" value="Radical_SAM"/>
    <property type="match status" value="1"/>
</dbReference>
<dbReference type="Pfam" id="PF04055">
    <property type="entry name" value="Radical_SAM"/>
    <property type="match status" value="1"/>
</dbReference>
<evidence type="ECO:0000256" key="1">
    <source>
        <dbReference type="ARBA" id="ARBA00022691"/>
    </source>
</evidence>
<evidence type="ECO:0000313" key="7">
    <source>
        <dbReference type="Proteomes" id="UP000178435"/>
    </source>
</evidence>
<keyword evidence="2" id="KW-0479">Metal-binding</keyword>
<dbReference type="CDD" id="cd01335">
    <property type="entry name" value="Radical_SAM"/>
    <property type="match status" value="1"/>
</dbReference>
<evidence type="ECO:0000313" key="6">
    <source>
        <dbReference type="EMBL" id="OGL47504.1"/>
    </source>
</evidence>
<comment type="caution">
    <text evidence="6">The sequence shown here is derived from an EMBL/GenBank/DDBJ whole genome shotgun (WGS) entry which is preliminary data.</text>
</comment>
<dbReference type="NCBIfam" id="TIGR04043">
    <property type="entry name" value="rSAM_MSMEG_0568"/>
    <property type="match status" value="1"/>
</dbReference>
<dbReference type="InterPro" id="IPR007197">
    <property type="entry name" value="rSAM"/>
</dbReference>
<sequence length="359" mass="40429">MDTKRLKVDLQSFGVKIENLKERVRNFGAGPASNITFSINEIPINAPVTDFLTKTSPYEIKKESNEFKLFKSDKYVADVQLPPLPNFYNEKTDEGVPYHKIALFHGCDCIATTVFQTCDFWREGLQCKFCAIEFSLKNDATIPVKSPENLAEVALYAKVHDKVSFFTMTTGVSRNPEKLLKHLCKCIHEIKTKSGLGVHIQISPMGSLKGIKELYDAGADTIGIHIESFDKNVRNNLLPGKNKIDIETYKLFWKEAVNVFGKNQVSSFIVTGLGESINSVLEGSEMLCEIGVYPYIVPLHPVPQTPLEHKRSLDPETQIRIYEEASRFLKKYGLSWKKSLAGCVRCRSCSAISEFEDIT</sequence>
<dbReference type="Proteomes" id="UP000178435">
    <property type="component" value="Unassembled WGS sequence"/>
</dbReference>
<accession>A0A1F7S2M6</accession>
<feature type="domain" description="Radical SAM core" evidence="5">
    <location>
        <begin position="102"/>
        <end position="339"/>
    </location>
</feature>
<dbReference type="AlphaFoldDB" id="A0A1F7S2M6"/>
<proteinExistence type="predicted"/>